<evidence type="ECO:0000256" key="12">
    <source>
        <dbReference type="ARBA" id="ARBA00023164"/>
    </source>
</evidence>
<dbReference type="InterPro" id="IPR029055">
    <property type="entry name" value="Ntn_hydrolases_N"/>
</dbReference>
<comment type="pathway">
    <text evidence="14">Amino-acid biosynthesis.</text>
</comment>
<name>A0A382X7L4_9ZZZZ</name>
<dbReference type="AlphaFoldDB" id="A0A382X7L4"/>
<sequence length="272" mass="30703">NHPSMSVEKKAFYEYHEHLMEAWDGPAALAFTDGIQIGAILDRNGLRPARYVVTQDDRVIMASEVGAIEIPPEEIVSKGRLQPGRMFLVDTRQGRIIDDQELKTEICNSKPYGEWLENHSIQLESLPLKDPVPQTDFETLLRRQKIFGYTMEDLMVLMLPMIETAVEATGSMGNDAPLAVLSSKPRLLFDYFKQIFAQVSNPAIDSIREELVMSLTSRLGRSHNLLQAGPEHAGMLKLEHPLLTNEELTRIKHNKEKELKPSILSMLFPKGA</sequence>
<evidence type="ECO:0000256" key="11">
    <source>
        <dbReference type="ARBA" id="ARBA00023014"/>
    </source>
</evidence>
<dbReference type="SUPFAM" id="SSF56235">
    <property type="entry name" value="N-terminal nucleophile aminohydrolases (Ntn hydrolases)"/>
    <property type="match status" value="1"/>
</dbReference>
<dbReference type="GO" id="GO:0051538">
    <property type="term" value="F:3 iron, 4 sulfur cluster binding"/>
    <property type="evidence" value="ECO:0007669"/>
    <property type="project" value="UniProtKB-KW"/>
</dbReference>
<keyword evidence="7" id="KW-0479">Metal-binding</keyword>
<evidence type="ECO:0000256" key="8">
    <source>
        <dbReference type="ARBA" id="ARBA00022962"/>
    </source>
</evidence>
<dbReference type="Gene3D" id="3.20.20.70">
    <property type="entry name" value="Aldolase class I"/>
    <property type="match status" value="1"/>
</dbReference>
<evidence type="ECO:0000256" key="2">
    <source>
        <dbReference type="ARBA" id="ARBA00001927"/>
    </source>
</evidence>
<evidence type="ECO:0000259" key="16">
    <source>
        <dbReference type="Pfam" id="PF04898"/>
    </source>
</evidence>
<keyword evidence="10" id="KW-0408">Iron</keyword>
<protein>
    <recommendedName>
        <fullName evidence="18">Glutamine amidotransferase type-2 domain-containing protein</fullName>
    </recommendedName>
</protein>
<keyword evidence="4" id="KW-0028">Amino-acid biosynthesis</keyword>
<evidence type="ECO:0000256" key="7">
    <source>
        <dbReference type="ARBA" id="ARBA00022723"/>
    </source>
</evidence>
<keyword evidence="8" id="KW-0315">Glutamine amidotransferase</keyword>
<organism evidence="17">
    <name type="scientific">marine metagenome</name>
    <dbReference type="NCBI Taxonomy" id="408172"/>
    <lineage>
        <taxon>unclassified sequences</taxon>
        <taxon>metagenomes</taxon>
        <taxon>ecological metagenomes</taxon>
    </lineage>
</organism>
<keyword evidence="6" id="KW-0288">FMN</keyword>
<evidence type="ECO:0000313" key="17">
    <source>
        <dbReference type="EMBL" id="SVD66870.1"/>
    </source>
</evidence>
<comment type="similarity">
    <text evidence="3">Belongs to the glutamate synthase family.</text>
</comment>
<evidence type="ECO:0000256" key="3">
    <source>
        <dbReference type="ARBA" id="ARBA00009716"/>
    </source>
</evidence>
<evidence type="ECO:0000256" key="14">
    <source>
        <dbReference type="ARBA" id="ARBA00029440"/>
    </source>
</evidence>
<dbReference type="GO" id="GO:0015930">
    <property type="term" value="F:glutamate synthase activity"/>
    <property type="evidence" value="ECO:0007669"/>
    <property type="project" value="InterPro"/>
</dbReference>
<dbReference type="GO" id="GO:0019676">
    <property type="term" value="P:ammonia assimilation cycle"/>
    <property type="evidence" value="ECO:0007669"/>
    <property type="project" value="TreeGrafter"/>
</dbReference>
<feature type="non-terminal residue" evidence="17">
    <location>
        <position position="1"/>
    </location>
</feature>
<dbReference type="PANTHER" id="PTHR11938">
    <property type="entry name" value="FAD NADPH DEHYDROGENASE/OXIDOREDUCTASE"/>
    <property type="match status" value="1"/>
</dbReference>
<dbReference type="PANTHER" id="PTHR11938:SF133">
    <property type="entry name" value="GLUTAMATE SYNTHASE (NADH)"/>
    <property type="match status" value="1"/>
</dbReference>
<feature type="non-terminal residue" evidence="17">
    <location>
        <position position="272"/>
    </location>
</feature>
<dbReference type="InterPro" id="IPR050711">
    <property type="entry name" value="ET-N_metabolism_enzyme"/>
</dbReference>
<dbReference type="Pfam" id="PF00310">
    <property type="entry name" value="GATase_2"/>
    <property type="match status" value="1"/>
</dbReference>
<evidence type="ECO:0000256" key="13">
    <source>
        <dbReference type="ARBA" id="ARBA00023291"/>
    </source>
</evidence>
<evidence type="ECO:0000256" key="5">
    <source>
        <dbReference type="ARBA" id="ARBA00022630"/>
    </source>
</evidence>
<evidence type="ECO:0000256" key="1">
    <source>
        <dbReference type="ARBA" id="ARBA00001917"/>
    </source>
</evidence>
<dbReference type="EMBL" id="UINC01165465">
    <property type="protein sequence ID" value="SVD66870.1"/>
    <property type="molecule type" value="Genomic_DNA"/>
</dbReference>
<dbReference type="GO" id="GO:0046872">
    <property type="term" value="F:metal ion binding"/>
    <property type="evidence" value="ECO:0007669"/>
    <property type="project" value="UniProtKB-KW"/>
</dbReference>
<comment type="cofactor">
    <cofactor evidence="2">
        <name>[3Fe-4S] cluster</name>
        <dbReference type="ChEBI" id="CHEBI:21137"/>
    </cofactor>
</comment>
<feature type="domain" description="Glutamate synthase central-N" evidence="16">
    <location>
        <begin position="142"/>
        <end position="269"/>
    </location>
</feature>
<evidence type="ECO:0000256" key="6">
    <source>
        <dbReference type="ARBA" id="ARBA00022643"/>
    </source>
</evidence>
<evidence type="ECO:0008006" key="18">
    <source>
        <dbReference type="Google" id="ProtNLM"/>
    </source>
</evidence>
<keyword evidence="12" id="KW-0314">Glutamate biosynthesis</keyword>
<evidence type="ECO:0000256" key="4">
    <source>
        <dbReference type="ARBA" id="ARBA00022605"/>
    </source>
</evidence>
<dbReference type="SUPFAM" id="SSF51395">
    <property type="entry name" value="FMN-linked oxidoreductases"/>
    <property type="match status" value="1"/>
</dbReference>
<proteinExistence type="inferred from homology"/>
<dbReference type="InterPro" id="IPR006982">
    <property type="entry name" value="Glu_synth_centr_N"/>
</dbReference>
<keyword evidence="9" id="KW-0560">Oxidoreductase</keyword>
<keyword evidence="5" id="KW-0285">Flavoprotein</keyword>
<feature type="domain" description="Glutamine amidotransferase type-2" evidence="15">
    <location>
        <begin position="1"/>
        <end position="115"/>
    </location>
</feature>
<comment type="cofactor">
    <cofactor evidence="1">
        <name>FMN</name>
        <dbReference type="ChEBI" id="CHEBI:58210"/>
    </cofactor>
</comment>
<gene>
    <name evidence="17" type="ORF">METZ01_LOCUS419724</name>
</gene>
<dbReference type="Pfam" id="PF04898">
    <property type="entry name" value="Glu_syn_central"/>
    <property type="match status" value="1"/>
</dbReference>
<keyword evidence="13" id="KW-0003">3Fe-4S</keyword>
<evidence type="ECO:0000256" key="10">
    <source>
        <dbReference type="ARBA" id="ARBA00023004"/>
    </source>
</evidence>
<dbReference type="InterPro" id="IPR013785">
    <property type="entry name" value="Aldolase_TIM"/>
</dbReference>
<dbReference type="GO" id="GO:0006537">
    <property type="term" value="P:glutamate biosynthetic process"/>
    <property type="evidence" value="ECO:0007669"/>
    <property type="project" value="UniProtKB-KW"/>
</dbReference>
<accession>A0A382X7L4</accession>
<evidence type="ECO:0000256" key="9">
    <source>
        <dbReference type="ARBA" id="ARBA00023002"/>
    </source>
</evidence>
<dbReference type="Gene3D" id="3.60.20.10">
    <property type="entry name" value="Glutamine Phosphoribosylpyrophosphate, subunit 1, domain 1"/>
    <property type="match status" value="1"/>
</dbReference>
<keyword evidence="11" id="KW-0411">Iron-sulfur</keyword>
<evidence type="ECO:0000259" key="15">
    <source>
        <dbReference type="Pfam" id="PF00310"/>
    </source>
</evidence>
<dbReference type="InterPro" id="IPR017932">
    <property type="entry name" value="GATase_2_dom"/>
</dbReference>
<reference evidence="17" key="1">
    <citation type="submission" date="2018-05" db="EMBL/GenBank/DDBJ databases">
        <authorList>
            <person name="Lanie J.A."/>
            <person name="Ng W.-L."/>
            <person name="Kazmierczak K.M."/>
            <person name="Andrzejewski T.M."/>
            <person name="Davidsen T.M."/>
            <person name="Wayne K.J."/>
            <person name="Tettelin H."/>
            <person name="Glass J.I."/>
            <person name="Rusch D."/>
            <person name="Podicherti R."/>
            <person name="Tsui H.-C.T."/>
            <person name="Winkler M.E."/>
        </authorList>
    </citation>
    <scope>NUCLEOTIDE SEQUENCE</scope>
</reference>